<name>W4FNW9_APHAT</name>
<evidence type="ECO:0000313" key="1">
    <source>
        <dbReference type="EMBL" id="ETV68626.1"/>
    </source>
</evidence>
<organism evidence="1">
    <name type="scientific">Aphanomyces astaci</name>
    <name type="common">Crayfish plague agent</name>
    <dbReference type="NCBI Taxonomy" id="112090"/>
    <lineage>
        <taxon>Eukaryota</taxon>
        <taxon>Sar</taxon>
        <taxon>Stramenopiles</taxon>
        <taxon>Oomycota</taxon>
        <taxon>Saprolegniomycetes</taxon>
        <taxon>Saprolegniales</taxon>
        <taxon>Verrucalvaceae</taxon>
        <taxon>Aphanomyces</taxon>
    </lineage>
</organism>
<dbReference type="OrthoDB" id="76215at2759"/>
<proteinExistence type="predicted"/>
<dbReference type="AlphaFoldDB" id="W4FNW9"/>
<protein>
    <submittedName>
        <fullName evidence="1">Uncharacterized protein</fullName>
    </submittedName>
</protein>
<dbReference type="EMBL" id="KI913183">
    <property type="protein sequence ID" value="ETV68626.1"/>
    <property type="molecule type" value="Genomic_DNA"/>
</dbReference>
<gene>
    <name evidence="1" type="ORF">H257_15436</name>
</gene>
<sequence length="87" mass="10053">MTLTQKLPSPLSGQTTDDLNAEFVVLLKEDYVNYKWLMLKFSGEGLVGVSDDAWAELDKHSRSMPLSRFRDRPFQHYDTITEMIGDR</sequence>
<dbReference type="RefSeq" id="XP_009841851.1">
    <property type="nucleotide sequence ID" value="XM_009843549.1"/>
</dbReference>
<dbReference type="VEuPathDB" id="FungiDB:H257_15436"/>
<accession>W4FNW9</accession>
<reference evidence="1" key="1">
    <citation type="submission" date="2013-12" db="EMBL/GenBank/DDBJ databases">
        <title>The Genome Sequence of Aphanomyces astaci APO3.</title>
        <authorList>
            <consortium name="The Broad Institute Genomics Platform"/>
            <person name="Russ C."/>
            <person name="Tyler B."/>
            <person name="van West P."/>
            <person name="Dieguez-Uribeondo J."/>
            <person name="Young S.K."/>
            <person name="Zeng Q."/>
            <person name="Gargeya S."/>
            <person name="Fitzgerald M."/>
            <person name="Abouelleil A."/>
            <person name="Alvarado L."/>
            <person name="Chapman S.B."/>
            <person name="Gainer-Dewar J."/>
            <person name="Goldberg J."/>
            <person name="Griggs A."/>
            <person name="Gujja S."/>
            <person name="Hansen M."/>
            <person name="Howarth C."/>
            <person name="Imamovic A."/>
            <person name="Ireland A."/>
            <person name="Larimer J."/>
            <person name="McCowan C."/>
            <person name="Murphy C."/>
            <person name="Pearson M."/>
            <person name="Poon T.W."/>
            <person name="Priest M."/>
            <person name="Roberts A."/>
            <person name="Saif S."/>
            <person name="Shea T."/>
            <person name="Sykes S."/>
            <person name="Wortman J."/>
            <person name="Nusbaum C."/>
            <person name="Birren B."/>
        </authorList>
    </citation>
    <scope>NUCLEOTIDE SEQUENCE [LARGE SCALE GENOMIC DNA]</scope>
    <source>
        <strain evidence="1">APO3</strain>
    </source>
</reference>
<dbReference type="GeneID" id="20817432"/>